<dbReference type="Proteomes" id="UP001319827">
    <property type="component" value="Chromosome"/>
</dbReference>
<dbReference type="InterPro" id="IPR003171">
    <property type="entry name" value="Mehydrof_redctse-like"/>
</dbReference>
<evidence type="ECO:0000256" key="8">
    <source>
        <dbReference type="ARBA" id="ARBA00048628"/>
    </source>
</evidence>
<name>A0ABN6DY45_9BACT</name>
<dbReference type="PANTHER" id="PTHR45754:SF3">
    <property type="entry name" value="METHYLENETETRAHYDROFOLATE REDUCTASE (NADPH)"/>
    <property type="match status" value="1"/>
</dbReference>
<evidence type="ECO:0000256" key="7">
    <source>
        <dbReference type="ARBA" id="ARBA00034478"/>
    </source>
</evidence>
<evidence type="ECO:0000256" key="1">
    <source>
        <dbReference type="ARBA" id="ARBA00001974"/>
    </source>
</evidence>
<comment type="pathway">
    <text evidence="7">Amino-acid biosynthesis; L-methionine biosynthesis via de novo pathway.</text>
</comment>
<evidence type="ECO:0000256" key="5">
    <source>
        <dbReference type="ARBA" id="ARBA00022827"/>
    </source>
</evidence>
<keyword evidence="4 9" id="KW-0285">Flavoprotein</keyword>
<dbReference type="RefSeq" id="WP_221251550.1">
    <property type="nucleotide sequence ID" value="NZ_AP024355.1"/>
</dbReference>
<comment type="catalytic activity">
    <reaction evidence="8">
        <text>(6S)-5-methyl-5,6,7,8-tetrahydrofolate + NAD(+) = (6R)-5,10-methylene-5,6,7,8-tetrahydrofolate + NADH + H(+)</text>
        <dbReference type="Rhea" id="RHEA:19821"/>
        <dbReference type="ChEBI" id="CHEBI:15378"/>
        <dbReference type="ChEBI" id="CHEBI:15636"/>
        <dbReference type="ChEBI" id="CHEBI:18608"/>
        <dbReference type="ChEBI" id="CHEBI:57540"/>
        <dbReference type="ChEBI" id="CHEBI:57945"/>
        <dbReference type="EC" id="1.5.1.54"/>
    </reaction>
    <physiologicalReaction direction="right-to-left" evidence="8">
        <dbReference type="Rhea" id="RHEA:19823"/>
    </physiologicalReaction>
</comment>
<organism evidence="10 11">
    <name type="scientific">Desulfuromonas versatilis</name>
    <dbReference type="NCBI Taxonomy" id="2802975"/>
    <lineage>
        <taxon>Bacteria</taxon>
        <taxon>Pseudomonadati</taxon>
        <taxon>Thermodesulfobacteriota</taxon>
        <taxon>Desulfuromonadia</taxon>
        <taxon>Desulfuromonadales</taxon>
        <taxon>Desulfuromonadaceae</taxon>
        <taxon>Desulfuromonas</taxon>
    </lineage>
</organism>
<dbReference type="Pfam" id="PF02219">
    <property type="entry name" value="MTHFR"/>
    <property type="match status" value="1"/>
</dbReference>
<evidence type="ECO:0000256" key="3">
    <source>
        <dbReference type="ARBA" id="ARBA00006743"/>
    </source>
</evidence>
<dbReference type="CDD" id="cd00537">
    <property type="entry name" value="MTHFR"/>
    <property type="match status" value="1"/>
</dbReference>
<evidence type="ECO:0000256" key="9">
    <source>
        <dbReference type="RuleBase" id="RU003862"/>
    </source>
</evidence>
<comment type="similarity">
    <text evidence="3 9">Belongs to the methylenetetrahydrofolate reductase family.</text>
</comment>
<dbReference type="PANTHER" id="PTHR45754">
    <property type="entry name" value="METHYLENETETRAHYDROFOLATE REDUCTASE"/>
    <property type="match status" value="1"/>
</dbReference>
<evidence type="ECO:0000256" key="6">
    <source>
        <dbReference type="ARBA" id="ARBA00023002"/>
    </source>
</evidence>
<evidence type="ECO:0000256" key="4">
    <source>
        <dbReference type="ARBA" id="ARBA00022630"/>
    </source>
</evidence>
<dbReference type="Gene3D" id="3.20.20.220">
    <property type="match status" value="1"/>
</dbReference>
<comment type="pathway">
    <text evidence="2 9">One-carbon metabolism; tetrahydrofolate interconversion.</text>
</comment>
<dbReference type="InterPro" id="IPR029041">
    <property type="entry name" value="FAD-linked_oxidoreductase-like"/>
</dbReference>
<keyword evidence="11" id="KW-1185">Reference proteome</keyword>
<reference evidence="10 11" key="1">
    <citation type="journal article" date="2016" name="C (Basel)">
        <title>Selective Growth of and Electricity Production by Marine Exoelectrogenic Bacteria in Self-Aggregated Hydrogel of Microbially Reduced Graphene Oxide.</title>
        <authorList>
            <person name="Yoshida N."/>
            <person name="Goto Y."/>
            <person name="Miyata Y."/>
        </authorList>
    </citation>
    <scope>NUCLEOTIDE SEQUENCE [LARGE SCALE GENOMIC DNA]</scope>
    <source>
        <strain evidence="10 11">NIT-T3</strain>
    </source>
</reference>
<proteinExistence type="inferred from homology"/>
<keyword evidence="6 9" id="KW-0560">Oxidoreductase</keyword>
<sequence>MSKLQQQLDAGQFVVTAEIAPPKGSDPSEALAKARSFSGVTAINVTDNQGANMRMSPLALAALLVRQGQEPVLQLTCRDRNRLALQSDLLGAAALGVENLLILSGDHARFGDHPEAKSVFDLDSVQLLQAVEGLTLGQDLAGRSLEVAPRFCCGAAVSPSAEPFELMFQKFAKKVEAGAGFFQTQAVFDPPALERFMAAARPLGVPVLLGVLLVKSARMARFLNQHIPGVQVPEPLVERLEQAADPLDEGVAIARDMVAQARSLCQGVHLMTLGHEERIPEILHQTG</sequence>
<evidence type="ECO:0000313" key="11">
    <source>
        <dbReference type="Proteomes" id="UP001319827"/>
    </source>
</evidence>
<accession>A0ABN6DY45</accession>
<evidence type="ECO:0000256" key="2">
    <source>
        <dbReference type="ARBA" id="ARBA00004777"/>
    </source>
</evidence>
<dbReference type="SUPFAM" id="SSF51730">
    <property type="entry name" value="FAD-linked oxidoreductase"/>
    <property type="match status" value="1"/>
</dbReference>
<comment type="cofactor">
    <cofactor evidence="1 9">
        <name>FAD</name>
        <dbReference type="ChEBI" id="CHEBI:57692"/>
    </cofactor>
</comment>
<evidence type="ECO:0000313" key="10">
    <source>
        <dbReference type="EMBL" id="BCR04129.1"/>
    </source>
</evidence>
<gene>
    <name evidence="10" type="primary">metF-1</name>
    <name evidence="10" type="ORF">DESUT3_11980</name>
</gene>
<keyword evidence="5 9" id="KW-0274">FAD</keyword>
<dbReference type="EMBL" id="AP024355">
    <property type="protein sequence ID" value="BCR04129.1"/>
    <property type="molecule type" value="Genomic_DNA"/>
</dbReference>
<reference evidence="10 11" key="2">
    <citation type="journal article" date="2021" name="Int. J. Syst. Evol. Microbiol.">
        <title>Isolation and Polyphasic Characterization of Desulfuromonas versatilis sp. Nov., an Electrogenic Bacteria Capable of Versatile Metabolism Isolated from a Graphene Oxide-Reducing Enrichment Culture.</title>
        <authorList>
            <person name="Xie L."/>
            <person name="Yoshida N."/>
            <person name="Ishii S."/>
            <person name="Meng L."/>
        </authorList>
    </citation>
    <scope>NUCLEOTIDE SEQUENCE [LARGE SCALE GENOMIC DNA]</scope>
    <source>
        <strain evidence="10 11">NIT-T3</strain>
    </source>
</reference>
<protein>
    <recommendedName>
        <fullName evidence="9">Methylenetetrahydrofolate reductase</fullName>
    </recommendedName>
</protein>